<evidence type="ECO:0000256" key="4">
    <source>
        <dbReference type="ARBA" id="ARBA00022833"/>
    </source>
</evidence>
<sequence>MISSASLQTIPENSIFRPMDNQRTSHSQSPGSASSRILDVPCLVCGDFSSGKHYNILACDGCAGFFKRSIRRNRTYACKAKDAGNCIIDKVHRNQCRACRLVKCIGKGMNKDAVQHERGPRNSTLKKQQLNFLSENSNTMLMTPPQQNVLNLAMVKPPEQHPARLEPPVFPFITHPAFFYNNAMPFPRFSGPSTLSPTPPNAVPTIPAIIITDAATISAICESAARLLFMNVQWARSISSFTSLPLPDQLLLLEDCWRELFMLGAAQFLPLMDISGGYFRREAPSISSFTREVREFQIIMTKLHHMQLDPHEFACLRAIVLFRTSSFDLADTPGESEHRELSERPKIMMIHDDSLATLNKYISSAHPEQPLRFTKLMLLLPTMKNVSSYTIEELFFRKTIGPIPIVKIICDMYRAQAVANGIPPQLA</sequence>
<evidence type="ECO:0000256" key="11">
    <source>
        <dbReference type="SAM" id="MobiDB-lite"/>
    </source>
</evidence>
<evidence type="ECO:0008006" key="16">
    <source>
        <dbReference type="Google" id="ProtNLM"/>
    </source>
</evidence>
<dbReference type="Pfam" id="PF00105">
    <property type="entry name" value="zf-C4"/>
    <property type="match status" value="1"/>
</dbReference>
<dbReference type="PROSITE" id="PS51843">
    <property type="entry name" value="NR_LBD"/>
    <property type="match status" value="1"/>
</dbReference>
<dbReference type="PRINTS" id="PR00398">
    <property type="entry name" value="STRDHORMONER"/>
</dbReference>
<dbReference type="PRINTS" id="PR00047">
    <property type="entry name" value="STROIDFINGER"/>
</dbReference>
<keyword evidence="7 10" id="KW-0804">Transcription</keyword>
<evidence type="ECO:0000256" key="5">
    <source>
        <dbReference type="ARBA" id="ARBA00023015"/>
    </source>
</evidence>
<dbReference type="Gene3D" id="3.30.50.10">
    <property type="entry name" value="Erythroid Transcription Factor GATA-1, subunit A"/>
    <property type="match status" value="1"/>
</dbReference>
<dbReference type="GO" id="GO:0043565">
    <property type="term" value="F:sequence-specific DNA binding"/>
    <property type="evidence" value="ECO:0007669"/>
    <property type="project" value="InterPro"/>
</dbReference>
<feature type="domain" description="Nuclear receptor" evidence="12">
    <location>
        <begin position="39"/>
        <end position="116"/>
    </location>
</feature>
<evidence type="ECO:0000256" key="2">
    <source>
        <dbReference type="ARBA" id="ARBA00022723"/>
    </source>
</evidence>
<evidence type="ECO:0000256" key="10">
    <source>
        <dbReference type="RuleBase" id="RU004334"/>
    </source>
</evidence>
<dbReference type="GO" id="GO:0032502">
    <property type="term" value="P:developmental process"/>
    <property type="evidence" value="ECO:0007669"/>
    <property type="project" value="UniProtKB-ARBA"/>
</dbReference>
<dbReference type="InterPro" id="IPR001723">
    <property type="entry name" value="Nuclear_hrmn_rcpt"/>
</dbReference>
<proteinExistence type="inferred from homology"/>
<evidence type="ECO:0000256" key="1">
    <source>
        <dbReference type="ARBA" id="ARBA00004123"/>
    </source>
</evidence>
<dbReference type="EMBL" id="JARQZJ010000106">
    <property type="protein sequence ID" value="KAK9887244.1"/>
    <property type="molecule type" value="Genomic_DNA"/>
</dbReference>
<comment type="caution">
    <text evidence="14">The sequence shown here is derived from an EMBL/GenBank/DDBJ whole genome shotgun (WGS) entry which is preliminary data.</text>
</comment>
<evidence type="ECO:0000256" key="3">
    <source>
        <dbReference type="ARBA" id="ARBA00022771"/>
    </source>
</evidence>
<feature type="compositionally biased region" description="Polar residues" evidence="11">
    <location>
        <begin position="21"/>
        <end position="34"/>
    </location>
</feature>
<evidence type="ECO:0000256" key="9">
    <source>
        <dbReference type="ARBA" id="ARBA00023242"/>
    </source>
</evidence>
<evidence type="ECO:0000313" key="14">
    <source>
        <dbReference type="EMBL" id="KAK9887244.1"/>
    </source>
</evidence>
<accession>A0AAW1V2B4</accession>
<gene>
    <name evidence="14" type="ORF">WA026_021091</name>
</gene>
<dbReference type="GO" id="GO:0000122">
    <property type="term" value="P:negative regulation of transcription by RNA polymerase II"/>
    <property type="evidence" value="ECO:0007669"/>
    <property type="project" value="UniProtKB-ARBA"/>
</dbReference>
<evidence type="ECO:0000256" key="7">
    <source>
        <dbReference type="ARBA" id="ARBA00023163"/>
    </source>
</evidence>
<feature type="region of interest" description="Disordered" evidence="11">
    <location>
        <begin position="15"/>
        <end position="34"/>
    </location>
</feature>
<comment type="similarity">
    <text evidence="10">Belongs to the nuclear hormone receptor family.</text>
</comment>
<keyword evidence="8 10" id="KW-0675">Receptor</keyword>
<dbReference type="SMART" id="SM00399">
    <property type="entry name" value="ZnF_C4"/>
    <property type="match status" value="1"/>
</dbReference>
<dbReference type="InterPro" id="IPR000536">
    <property type="entry name" value="Nucl_hrmn_rcpt_lig-bd"/>
</dbReference>
<evidence type="ECO:0000256" key="6">
    <source>
        <dbReference type="ARBA" id="ARBA00023125"/>
    </source>
</evidence>
<dbReference type="FunFam" id="3.30.50.10:FF:000019">
    <property type="entry name" value="Nuclear receptor subfamily 2 group E member"/>
    <property type="match status" value="1"/>
</dbReference>
<comment type="subcellular location">
    <subcellularLocation>
        <location evidence="1 10">Nucleus</location>
    </subcellularLocation>
</comment>
<keyword evidence="2 10" id="KW-0479">Metal-binding</keyword>
<dbReference type="SMART" id="SM00430">
    <property type="entry name" value="HOLI"/>
    <property type="match status" value="1"/>
</dbReference>
<keyword evidence="15" id="KW-1185">Reference proteome</keyword>
<keyword evidence="6 10" id="KW-0238">DNA-binding</keyword>
<dbReference type="SUPFAM" id="SSF57716">
    <property type="entry name" value="Glucocorticoid receptor-like (DNA-binding domain)"/>
    <property type="match status" value="1"/>
</dbReference>
<evidence type="ECO:0000259" key="13">
    <source>
        <dbReference type="PROSITE" id="PS51843"/>
    </source>
</evidence>
<evidence type="ECO:0000259" key="12">
    <source>
        <dbReference type="PROSITE" id="PS51030"/>
    </source>
</evidence>
<dbReference type="InterPro" id="IPR050274">
    <property type="entry name" value="Nuclear_hormone_rcpt_NR2"/>
</dbReference>
<dbReference type="PANTHER" id="PTHR24083">
    <property type="entry name" value="NUCLEAR HORMONE RECEPTOR"/>
    <property type="match status" value="1"/>
</dbReference>
<evidence type="ECO:0000256" key="8">
    <source>
        <dbReference type="ARBA" id="ARBA00023170"/>
    </source>
</evidence>
<keyword evidence="4 10" id="KW-0862">Zinc</keyword>
<dbReference type="PROSITE" id="PS00031">
    <property type="entry name" value="NUCLEAR_REC_DBD_1"/>
    <property type="match status" value="1"/>
</dbReference>
<reference evidence="14 15" key="1">
    <citation type="submission" date="2023-03" db="EMBL/GenBank/DDBJ databases">
        <title>Genome insight into feeding habits of ladybird beetles.</title>
        <authorList>
            <person name="Li H.-S."/>
            <person name="Huang Y.-H."/>
            <person name="Pang H."/>
        </authorList>
    </citation>
    <scope>NUCLEOTIDE SEQUENCE [LARGE SCALE GENOMIC DNA]</scope>
    <source>
        <strain evidence="14">SYSU_2023b</strain>
        <tissue evidence="14">Whole body</tissue>
    </source>
</reference>
<dbReference type="GO" id="GO:0005634">
    <property type="term" value="C:nucleus"/>
    <property type="evidence" value="ECO:0007669"/>
    <property type="project" value="UniProtKB-SubCell"/>
</dbReference>
<protein>
    <recommendedName>
        <fullName evidence="16">Tailless</fullName>
    </recommendedName>
</protein>
<dbReference type="InterPro" id="IPR013088">
    <property type="entry name" value="Znf_NHR/GATA"/>
</dbReference>
<dbReference type="InterPro" id="IPR001628">
    <property type="entry name" value="Znf_hrmn_rcpt"/>
</dbReference>
<dbReference type="Pfam" id="PF00104">
    <property type="entry name" value="Hormone_recep"/>
    <property type="match status" value="1"/>
</dbReference>
<evidence type="ECO:0000313" key="15">
    <source>
        <dbReference type="Proteomes" id="UP001431783"/>
    </source>
</evidence>
<dbReference type="GO" id="GO:0008270">
    <property type="term" value="F:zinc ion binding"/>
    <property type="evidence" value="ECO:0007669"/>
    <property type="project" value="UniProtKB-KW"/>
</dbReference>
<organism evidence="14 15">
    <name type="scientific">Henosepilachna vigintioctopunctata</name>
    <dbReference type="NCBI Taxonomy" id="420089"/>
    <lineage>
        <taxon>Eukaryota</taxon>
        <taxon>Metazoa</taxon>
        <taxon>Ecdysozoa</taxon>
        <taxon>Arthropoda</taxon>
        <taxon>Hexapoda</taxon>
        <taxon>Insecta</taxon>
        <taxon>Pterygota</taxon>
        <taxon>Neoptera</taxon>
        <taxon>Endopterygota</taxon>
        <taxon>Coleoptera</taxon>
        <taxon>Polyphaga</taxon>
        <taxon>Cucujiformia</taxon>
        <taxon>Coccinelloidea</taxon>
        <taxon>Coccinellidae</taxon>
        <taxon>Epilachninae</taxon>
        <taxon>Epilachnini</taxon>
        <taxon>Henosepilachna</taxon>
    </lineage>
</organism>
<feature type="domain" description="NR LBD" evidence="13">
    <location>
        <begin position="168"/>
        <end position="416"/>
    </location>
</feature>
<keyword evidence="9 10" id="KW-0539">Nucleus</keyword>
<name>A0AAW1V2B4_9CUCU</name>
<dbReference type="GO" id="GO:0003700">
    <property type="term" value="F:DNA-binding transcription factor activity"/>
    <property type="evidence" value="ECO:0007669"/>
    <property type="project" value="InterPro"/>
</dbReference>
<dbReference type="Gene3D" id="1.10.565.10">
    <property type="entry name" value="Retinoid X Receptor"/>
    <property type="match status" value="1"/>
</dbReference>
<keyword evidence="5 10" id="KW-0805">Transcription regulation</keyword>
<dbReference type="PROSITE" id="PS51030">
    <property type="entry name" value="NUCLEAR_REC_DBD_2"/>
    <property type="match status" value="1"/>
</dbReference>
<dbReference type="AlphaFoldDB" id="A0AAW1V2B4"/>
<keyword evidence="3 10" id="KW-0863">Zinc-finger</keyword>
<dbReference type="InterPro" id="IPR035500">
    <property type="entry name" value="NHR-like_dom_sf"/>
</dbReference>
<dbReference type="Proteomes" id="UP001431783">
    <property type="component" value="Unassembled WGS sequence"/>
</dbReference>
<dbReference type="SUPFAM" id="SSF48508">
    <property type="entry name" value="Nuclear receptor ligand-binding domain"/>
    <property type="match status" value="1"/>
</dbReference>